<comment type="caution">
    <text evidence="1">The sequence shown here is derived from an EMBL/GenBank/DDBJ whole genome shotgun (WGS) entry which is preliminary data.</text>
</comment>
<reference evidence="1 2" key="1">
    <citation type="submission" date="2010-07" db="EMBL/GenBank/DDBJ databases">
        <authorList>
            <person name="Sid Ahmed O."/>
        </authorList>
    </citation>
    <scope>NUCLEOTIDE SEQUENCE [LARGE SCALE GENOMIC DNA]</scope>
    <source>
        <strain evidence="1 2">TX4248</strain>
    </source>
</reference>
<proteinExistence type="predicted"/>
<dbReference type="AlphaFoldDB" id="A0A125W4P7"/>
<protein>
    <recommendedName>
        <fullName evidence="3">DUF1642 domain-containing protein</fullName>
    </recommendedName>
</protein>
<dbReference type="Proteomes" id="UP000004846">
    <property type="component" value="Unassembled WGS sequence"/>
</dbReference>
<organism evidence="1 2">
    <name type="scientific">Enterococcus faecalis TX4248</name>
    <dbReference type="NCBI Taxonomy" id="749495"/>
    <lineage>
        <taxon>Bacteria</taxon>
        <taxon>Bacillati</taxon>
        <taxon>Bacillota</taxon>
        <taxon>Bacilli</taxon>
        <taxon>Lactobacillales</taxon>
        <taxon>Enterococcaceae</taxon>
        <taxon>Enterococcus</taxon>
    </lineage>
</organism>
<evidence type="ECO:0000313" key="1">
    <source>
        <dbReference type="EMBL" id="EFM82198.1"/>
    </source>
</evidence>
<dbReference type="InterPro" id="IPR012865">
    <property type="entry name" value="DUF1642"/>
</dbReference>
<accession>A0A125W4P7</accession>
<dbReference type="HOGENOM" id="CLU_099786_1_0_9"/>
<dbReference type="Pfam" id="PF07852">
    <property type="entry name" value="DUF1642"/>
    <property type="match status" value="1"/>
</dbReference>
<evidence type="ECO:0000313" key="2">
    <source>
        <dbReference type="Proteomes" id="UP000004846"/>
    </source>
</evidence>
<name>A0A125W4P7_ENTFL</name>
<dbReference type="EMBL" id="AEBR01000073">
    <property type="protein sequence ID" value="EFM82198.1"/>
    <property type="molecule type" value="Genomic_DNA"/>
</dbReference>
<gene>
    <name evidence="1" type="ORF">HMPREF9498_02209</name>
</gene>
<sequence length="182" mass="20835">MVACFRRETAMNKQELIEELECLEVPTDSLDYLRGADYANERAISLAKQLDEPKKVVVPKFVAEWIELCKGLECTLYCSATSKLRDTMHIEKAKEVSDWLDTFENHELFAHAWLDGYEVEKGPLYHVLLPDKGATNTGYTFLNLAGAIDFTTCKEKVDMLTEQEIKAVDERYWPFAVKVDGE</sequence>
<evidence type="ECO:0008006" key="3">
    <source>
        <dbReference type="Google" id="ProtNLM"/>
    </source>
</evidence>